<dbReference type="EMBL" id="CAJVCH010051930">
    <property type="protein sequence ID" value="CAG7718246.1"/>
    <property type="molecule type" value="Genomic_DNA"/>
</dbReference>
<reference evidence="3" key="1">
    <citation type="submission" date="2021-06" db="EMBL/GenBank/DDBJ databases">
        <authorList>
            <person name="Hodson N. C."/>
            <person name="Mongue J. A."/>
            <person name="Jaron S. K."/>
        </authorList>
    </citation>
    <scope>NUCLEOTIDE SEQUENCE</scope>
</reference>
<comment type="caution">
    <text evidence="3">The sequence shown here is derived from an EMBL/GenBank/DDBJ whole genome shotgun (WGS) entry which is preliminary data.</text>
</comment>
<dbReference type="OrthoDB" id="10543962at2759"/>
<feature type="compositionally biased region" description="Acidic residues" evidence="1">
    <location>
        <begin position="167"/>
        <end position="183"/>
    </location>
</feature>
<keyword evidence="2" id="KW-0472">Membrane</keyword>
<name>A0A8J2NM81_9HEXA</name>
<keyword evidence="4" id="KW-1185">Reference proteome</keyword>
<keyword evidence="2" id="KW-1133">Transmembrane helix</keyword>
<proteinExistence type="predicted"/>
<feature type="transmembrane region" description="Helical" evidence="2">
    <location>
        <begin position="18"/>
        <end position="35"/>
    </location>
</feature>
<gene>
    <name evidence="3" type="ORF">AFUS01_LOCUS7651</name>
</gene>
<evidence type="ECO:0000313" key="3">
    <source>
        <dbReference type="EMBL" id="CAG7718246.1"/>
    </source>
</evidence>
<keyword evidence="2" id="KW-0812">Transmembrane</keyword>
<evidence type="ECO:0000313" key="4">
    <source>
        <dbReference type="Proteomes" id="UP000708208"/>
    </source>
</evidence>
<protein>
    <submittedName>
        <fullName evidence="3">Uncharacterized protein</fullName>
    </submittedName>
</protein>
<organism evidence="3 4">
    <name type="scientific">Allacma fusca</name>
    <dbReference type="NCBI Taxonomy" id="39272"/>
    <lineage>
        <taxon>Eukaryota</taxon>
        <taxon>Metazoa</taxon>
        <taxon>Ecdysozoa</taxon>
        <taxon>Arthropoda</taxon>
        <taxon>Hexapoda</taxon>
        <taxon>Collembola</taxon>
        <taxon>Symphypleona</taxon>
        <taxon>Sminthuridae</taxon>
        <taxon>Allacma</taxon>
    </lineage>
</organism>
<feature type="region of interest" description="Disordered" evidence="1">
    <location>
        <begin position="162"/>
        <end position="183"/>
    </location>
</feature>
<sequence length="309" mass="35111">MIAKISNKPNSEYFIKRIFVRFFIGFLAVPMYMTLSHPVSNPGSFSLARVSHFPFYQKLSNPCGMTQALPTDSTNTQAADETVFTQDFLMSMGLAINLTLDALEDLQNTNEAAMATCNGISLASLPETPAMKTMSELKLMSQSYKSGIFLTAHLHIVSLDRERGDETNEVPDEDPHNEDDSIQEGDFLCENESTNYVALVQELTSRMENLLCTVVTGANLEQRASFRRPLQHLEITKIFRYHNSCTALQTRDCIVFHETKEYLLKLRNKFKKLILQHQQQRLRSQLLMLAIERNLGSYGPVHEVNSNYL</sequence>
<evidence type="ECO:0000256" key="1">
    <source>
        <dbReference type="SAM" id="MobiDB-lite"/>
    </source>
</evidence>
<accession>A0A8J2NM81</accession>
<dbReference type="Proteomes" id="UP000708208">
    <property type="component" value="Unassembled WGS sequence"/>
</dbReference>
<dbReference type="AlphaFoldDB" id="A0A8J2NM81"/>
<evidence type="ECO:0000256" key="2">
    <source>
        <dbReference type="SAM" id="Phobius"/>
    </source>
</evidence>